<dbReference type="Proteomes" id="UP000004310">
    <property type="component" value="Unassembled WGS sequence"/>
</dbReference>
<organism evidence="2 3">
    <name type="scientific">Fulvimarina pelagi HTCC2506</name>
    <dbReference type="NCBI Taxonomy" id="314231"/>
    <lineage>
        <taxon>Bacteria</taxon>
        <taxon>Pseudomonadati</taxon>
        <taxon>Pseudomonadota</taxon>
        <taxon>Alphaproteobacteria</taxon>
        <taxon>Hyphomicrobiales</taxon>
        <taxon>Aurantimonadaceae</taxon>
        <taxon>Fulvimarina</taxon>
    </lineage>
</organism>
<dbReference type="GO" id="GO:0004519">
    <property type="term" value="F:endonuclease activity"/>
    <property type="evidence" value="ECO:0007669"/>
    <property type="project" value="UniProtKB-KW"/>
</dbReference>
<dbReference type="GO" id="GO:0006506">
    <property type="term" value="P:GPI anchor biosynthetic process"/>
    <property type="evidence" value="ECO:0007669"/>
    <property type="project" value="TreeGrafter"/>
</dbReference>
<keyword evidence="2" id="KW-0540">Nuclease</keyword>
<dbReference type="SUPFAM" id="SSF56219">
    <property type="entry name" value="DNase I-like"/>
    <property type="match status" value="1"/>
</dbReference>
<dbReference type="AlphaFoldDB" id="Q0G7K9"/>
<evidence type="ECO:0000313" key="2">
    <source>
        <dbReference type="EMBL" id="EAU42355.1"/>
    </source>
</evidence>
<sequence>MSLPSVRPPGTLRIVSWNIHGAIGRRRRPNPERTIAEIERMAPDILILQEVDGRTMFGRAAGAFEYVTGALWERLPRETEERASHIVEARTADWPSDDIGNLLWSRFPVSSSRIIDLPGPDIENRKVIEAIVELGGRRLRVLGTHLALLPTTRLKQARTIVDHLTGIDHLPTVLGGDLNEWFPNGWVHSTLSCRLPKVHAPRTWPERVPIAPLDRFYASQDVEIVARGTDARAGVASDHRAISIDVRV</sequence>
<dbReference type="HOGENOM" id="CLU_060500_3_0_5"/>
<evidence type="ECO:0000259" key="1">
    <source>
        <dbReference type="Pfam" id="PF03372"/>
    </source>
</evidence>
<comment type="caution">
    <text evidence="2">The sequence shown here is derived from an EMBL/GenBank/DDBJ whole genome shotgun (WGS) entry which is preliminary data.</text>
</comment>
<feature type="domain" description="Endonuclease/exonuclease/phosphatase" evidence="1">
    <location>
        <begin position="15"/>
        <end position="239"/>
    </location>
</feature>
<dbReference type="GO" id="GO:0004527">
    <property type="term" value="F:exonuclease activity"/>
    <property type="evidence" value="ECO:0007669"/>
    <property type="project" value="UniProtKB-KW"/>
</dbReference>
<dbReference type="InterPro" id="IPR005135">
    <property type="entry name" value="Endo/exonuclease/phosphatase"/>
</dbReference>
<dbReference type="eggNOG" id="COG3568">
    <property type="taxonomic scope" value="Bacteria"/>
</dbReference>
<dbReference type="RefSeq" id="WP_007066330.1">
    <property type="nucleotide sequence ID" value="NZ_DS022272.1"/>
</dbReference>
<accession>Q0G7K9</accession>
<dbReference type="PANTHER" id="PTHR14859:SF15">
    <property type="entry name" value="ENDONUCLEASE_EXONUCLEASE_PHOSPHATASE DOMAIN-CONTAINING PROTEIN"/>
    <property type="match status" value="1"/>
</dbReference>
<dbReference type="GO" id="GO:0016020">
    <property type="term" value="C:membrane"/>
    <property type="evidence" value="ECO:0007669"/>
    <property type="project" value="GOC"/>
</dbReference>
<reference evidence="2 3" key="1">
    <citation type="journal article" date="2010" name="J. Bacteriol.">
        <title>Genome sequence of Fulvimarina pelagi HTCC2506T, a Mn(II)-oxidizing alphaproteobacterium possessing an aerobic anoxygenic photosynthetic gene cluster and Xanthorhodopsin.</title>
        <authorList>
            <person name="Kang I."/>
            <person name="Oh H.M."/>
            <person name="Lim S.I."/>
            <person name="Ferriera S."/>
            <person name="Giovannoni S.J."/>
            <person name="Cho J.C."/>
        </authorList>
    </citation>
    <scope>NUCLEOTIDE SEQUENCE [LARGE SCALE GENOMIC DNA]</scope>
    <source>
        <strain evidence="2 3">HTCC2506</strain>
    </source>
</reference>
<gene>
    <name evidence="2" type="ORF">FP2506_05936</name>
</gene>
<dbReference type="PANTHER" id="PTHR14859">
    <property type="entry name" value="CALCOFLUOR WHITE HYPERSENSITIVE PROTEIN PRECURSOR"/>
    <property type="match status" value="1"/>
</dbReference>
<dbReference type="STRING" id="217511.GCA_001463845_01737"/>
<keyword evidence="2" id="KW-0269">Exonuclease</keyword>
<keyword evidence="3" id="KW-1185">Reference proteome</keyword>
<name>Q0G7K9_9HYPH</name>
<keyword evidence="2" id="KW-0378">Hydrolase</keyword>
<proteinExistence type="predicted"/>
<dbReference type="InterPro" id="IPR051916">
    <property type="entry name" value="GPI-anchor_lipid_remodeler"/>
</dbReference>
<dbReference type="EMBL" id="AATP01000001">
    <property type="protein sequence ID" value="EAU42355.1"/>
    <property type="molecule type" value="Genomic_DNA"/>
</dbReference>
<protein>
    <submittedName>
        <fullName evidence="2">Putative Endonuclease/Exonuclease/phosphatase family protein</fullName>
    </submittedName>
</protein>
<keyword evidence="2" id="KW-0255">Endonuclease</keyword>
<evidence type="ECO:0000313" key="3">
    <source>
        <dbReference type="Proteomes" id="UP000004310"/>
    </source>
</evidence>
<dbReference type="Gene3D" id="3.60.10.10">
    <property type="entry name" value="Endonuclease/exonuclease/phosphatase"/>
    <property type="match status" value="1"/>
</dbReference>
<dbReference type="Pfam" id="PF03372">
    <property type="entry name" value="Exo_endo_phos"/>
    <property type="match status" value="1"/>
</dbReference>
<dbReference type="InterPro" id="IPR036691">
    <property type="entry name" value="Endo/exonu/phosph_ase_sf"/>
</dbReference>